<feature type="chain" id="PRO_5046280234" description="Secreted protein" evidence="1">
    <location>
        <begin position="30"/>
        <end position="247"/>
    </location>
</feature>
<keyword evidence="3" id="KW-1185">Reference proteome</keyword>
<keyword evidence="1" id="KW-0732">Signal</keyword>
<accession>A0ABV8FBF9</accession>
<proteinExistence type="predicted"/>
<feature type="signal peptide" evidence="1">
    <location>
        <begin position="1"/>
        <end position="29"/>
    </location>
</feature>
<dbReference type="EMBL" id="JBHSBC010000049">
    <property type="protein sequence ID" value="MFC3986012.1"/>
    <property type="molecule type" value="Genomic_DNA"/>
</dbReference>
<sequence length="247" mass="26060">MNEVPGQRRRAWMTLIMASTLALACAAVAAVTAGAAVTELTRGPSRAELDRAVAAETAGRWRAWPAGRIFPETVGYAAEQGGREQAHRVGISPETRCDRAVDPGLREALRRTGCRGVLRATYIDALQGVVVTVGVVAFAGEREAARAKAALPRTGRPSPGLLALGFPGTVTDRFTAVGRQRGLVRQAGPYVVMTTVGQVDGRPGKAVGEQRPTIFAFTGDIADRILAGLATPERPDCGSESAGRWRC</sequence>
<evidence type="ECO:0000313" key="3">
    <source>
        <dbReference type="Proteomes" id="UP001595698"/>
    </source>
</evidence>
<evidence type="ECO:0008006" key="4">
    <source>
        <dbReference type="Google" id="ProtNLM"/>
    </source>
</evidence>
<name>A0ABV8FBF9_9ACTN</name>
<dbReference type="Proteomes" id="UP001595698">
    <property type="component" value="Unassembled WGS sequence"/>
</dbReference>
<evidence type="ECO:0000256" key="1">
    <source>
        <dbReference type="SAM" id="SignalP"/>
    </source>
</evidence>
<reference evidence="3" key="1">
    <citation type="journal article" date="2019" name="Int. J. Syst. Evol. Microbiol.">
        <title>The Global Catalogue of Microorganisms (GCM) 10K type strain sequencing project: providing services to taxonomists for standard genome sequencing and annotation.</title>
        <authorList>
            <consortium name="The Broad Institute Genomics Platform"/>
            <consortium name="The Broad Institute Genome Sequencing Center for Infectious Disease"/>
            <person name="Wu L."/>
            <person name="Ma J."/>
        </authorList>
    </citation>
    <scope>NUCLEOTIDE SEQUENCE [LARGE SCALE GENOMIC DNA]</scope>
    <source>
        <strain evidence="3">TBRC 7912</strain>
    </source>
</reference>
<evidence type="ECO:0000313" key="2">
    <source>
        <dbReference type="EMBL" id="MFC3986012.1"/>
    </source>
</evidence>
<dbReference type="RefSeq" id="WP_352016255.1">
    <property type="nucleotide sequence ID" value="NZ_JBHSBC010000049.1"/>
</dbReference>
<gene>
    <name evidence="2" type="ORF">ACFOYY_38195</name>
</gene>
<protein>
    <recommendedName>
        <fullName evidence="4">Secreted protein</fullName>
    </recommendedName>
</protein>
<comment type="caution">
    <text evidence="2">The sequence shown here is derived from an EMBL/GenBank/DDBJ whole genome shotgun (WGS) entry which is preliminary data.</text>
</comment>
<organism evidence="2 3">
    <name type="scientific">Streptosporangium jomthongense</name>
    <dbReference type="NCBI Taxonomy" id="1193683"/>
    <lineage>
        <taxon>Bacteria</taxon>
        <taxon>Bacillati</taxon>
        <taxon>Actinomycetota</taxon>
        <taxon>Actinomycetes</taxon>
        <taxon>Streptosporangiales</taxon>
        <taxon>Streptosporangiaceae</taxon>
        <taxon>Streptosporangium</taxon>
    </lineage>
</organism>